<dbReference type="SUPFAM" id="SSF52047">
    <property type="entry name" value="RNI-like"/>
    <property type="match status" value="2"/>
</dbReference>
<evidence type="ECO:0000313" key="3">
    <source>
        <dbReference type="Proteomes" id="UP000242715"/>
    </source>
</evidence>
<protein>
    <recommendedName>
        <fullName evidence="1">F-box/LRR-repeat protein 15-like leucin rich repeat domain-containing protein</fullName>
    </recommendedName>
</protein>
<proteinExistence type="predicted"/>
<reference evidence="3" key="1">
    <citation type="journal article" date="2017" name="Front. Plant Sci.">
        <title>Climate Clever Clovers: New Paradigm to Reduce the Environmental Footprint of Ruminants by Breeding Low Methanogenic Forages Utilizing Haplotype Variation.</title>
        <authorList>
            <person name="Kaur P."/>
            <person name="Appels R."/>
            <person name="Bayer P.E."/>
            <person name="Keeble-Gagnere G."/>
            <person name="Wang J."/>
            <person name="Hirakawa H."/>
            <person name="Shirasawa K."/>
            <person name="Vercoe P."/>
            <person name="Stefanova K."/>
            <person name="Durmic Z."/>
            <person name="Nichols P."/>
            <person name="Revell C."/>
            <person name="Isobe S.N."/>
            <person name="Edwards D."/>
            <person name="Erskine W."/>
        </authorList>
    </citation>
    <scope>NUCLEOTIDE SEQUENCE [LARGE SCALE GENOMIC DNA]</scope>
    <source>
        <strain evidence="3">cv. Daliak</strain>
    </source>
</reference>
<evidence type="ECO:0000313" key="2">
    <source>
        <dbReference type="EMBL" id="GAU34831.1"/>
    </source>
</evidence>
<dbReference type="InterPro" id="IPR006553">
    <property type="entry name" value="Leu-rich_rpt_Cys-con_subtyp"/>
</dbReference>
<dbReference type="InterPro" id="IPR001611">
    <property type="entry name" value="Leu-rich_rpt"/>
</dbReference>
<dbReference type="EMBL" id="DF973568">
    <property type="protein sequence ID" value="GAU34831.1"/>
    <property type="molecule type" value="Genomic_DNA"/>
</dbReference>
<evidence type="ECO:0000259" key="1">
    <source>
        <dbReference type="Pfam" id="PF25372"/>
    </source>
</evidence>
<dbReference type="GO" id="GO:0031146">
    <property type="term" value="P:SCF-dependent proteasomal ubiquitin-dependent protein catabolic process"/>
    <property type="evidence" value="ECO:0007669"/>
    <property type="project" value="TreeGrafter"/>
</dbReference>
<keyword evidence="3" id="KW-1185">Reference proteome</keyword>
<sequence>MKRKRTTRNSLKSCSSSESLSQTESIEAFHLPDDCWISIFREIIDGDDDNNLCYLQPLSLASKHFLSITNRLRFSLTISNPTLQYSIPTLFHRFLNLTSLHITIFQGKLNSLLCQISKFPFKLKSLKLSNQTQFPAKGLRALSKTITTVTSFTYLYIDNIDNNDFVLVSHCFPLLEELDMQHNRMCFQGVEVGLKAMLTALPKLRKINLSGYYFINDLLLLYLCNNCEFLEDIIMLKCPLLTRHGIASAIRQRPTLRSLCSYQCGNISSHFIDSLLSLKGLTCLDLSYANISDELFTSIATEDLPWRRLVLQYCNGYSFAGIFSLLSKCRCIQHLDLKKADFLIDHHVVNLSLFLADLVSINLSECCKLTDSALFTLVNKCPLLSDIKMEHTSIGENIVENSNSLLNFVLNPPLKSLYLAHSSLLTDESLIMMASLFPNLQLLDLSNCDNISGEGICQVLTRCCKIRHLNLDYCSGVKLRGMNLEFPKLEVLNLSHTSIDDETLYVISKNCCGLWQLLLESCGNVTNKGVKHVVENCSKLREINLKSCDKVCADIVDSMYTGCSYATFGLKAISLEVAA</sequence>
<dbReference type="PANTHER" id="PTHR13318:SF106">
    <property type="entry name" value="F-BOX_LRR-REPEAT PROTEIN 2"/>
    <property type="match status" value="1"/>
</dbReference>
<dbReference type="InterPro" id="IPR032675">
    <property type="entry name" value="LRR_dom_sf"/>
</dbReference>
<dbReference type="Proteomes" id="UP000242715">
    <property type="component" value="Unassembled WGS sequence"/>
</dbReference>
<organism evidence="2 3">
    <name type="scientific">Trifolium subterraneum</name>
    <name type="common">Subterranean clover</name>
    <dbReference type="NCBI Taxonomy" id="3900"/>
    <lineage>
        <taxon>Eukaryota</taxon>
        <taxon>Viridiplantae</taxon>
        <taxon>Streptophyta</taxon>
        <taxon>Embryophyta</taxon>
        <taxon>Tracheophyta</taxon>
        <taxon>Spermatophyta</taxon>
        <taxon>Magnoliopsida</taxon>
        <taxon>eudicotyledons</taxon>
        <taxon>Gunneridae</taxon>
        <taxon>Pentapetalae</taxon>
        <taxon>rosids</taxon>
        <taxon>fabids</taxon>
        <taxon>Fabales</taxon>
        <taxon>Fabaceae</taxon>
        <taxon>Papilionoideae</taxon>
        <taxon>50 kb inversion clade</taxon>
        <taxon>NPAAA clade</taxon>
        <taxon>Hologalegina</taxon>
        <taxon>IRL clade</taxon>
        <taxon>Trifolieae</taxon>
        <taxon>Trifolium</taxon>
    </lineage>
</organism>
<dbReference type="AlphaFoldDB" id="A0A2Z6MTX8"/>
<dbReference type="InterPro" id="IPR057207">
    <property type="entry name" value="FBXL15_LRR"/>
</dbReference>
<accession>A0A2Z6MTX8</accession>
<dbReference type="OrthoDB" id="6066220at2759"/>
<feature type="domain" description="F-box/LRR-repeat protein 15-like leucin rich repeat" evidence="1">
    <location>
        <begin position="192"/>
        <end position="378"/>
    </location>
</feature>
<dbReference type="Pfam" id="PF13516">
    <property type="entry name" value="LRR_6"/>
    <property type="match status" value="1"/>
</dbReference>
<gene>
    <name evidence="2" type="ORF">TSUD_259110</name>
</gene>
<dbReference type="SMART" id="SM00367">
    <property type="entry name" value="LRR_CC"/>
    <property type="match status" value="9"/>
</dbReference>
<dbReference type="PANTHER" id="PTHR13318">
    <property type="entry name" value="PARTNER OF PAIRED, ISOFORM B-RELATED"/>
    <property type="match status" value="1"/>
</dbReference>
<dbReference type="Gene3D" id="3.80.10.10">
    <property type="entry name" value="Ribonuclease Inhibitor"/>
    <property type="match status" value="4"/>
</dbReference>
<name>A0A2Z6MTX8_TRISU</name>
<dbReference type="GO" id="GO:0019005">
    <property type="term" value="C:SCF ubiquitin ligase complex"/>
    <property type="evidence" value="ECO:0007669"/>
    <property type="project" value="TreeGrafter"/>
</dbReference>
<dbReference type="Pfam" id="PF25372">
    <property type="entry name" value="DUF7885"/>
    <property type="match status" value="1"/>
</dbReference>